<keyword evidence="1" id="KW-0677">Repeat</keyword>
<accession>A0ABP9ZZI5</accession>
<dbReference type="RefSeq" id="WP_353294534.1">
    <property type="nucleotide sequence ID" value="NZ_BAABWH010000004.1"/>
</dbReference>
<evidence type="ECO:0000313" key="5">
    <source>
        <dbReference type="Proteomes" id="UP001481413"/>
    </source>
</evidence>
<dbReference type="EMBL" id="BAABWH010000004">
    <property type="protein sequence ID" value="GAA6145541.1"/>
    <property type="molecule type" value="Genomic_DNA"/>
</dbReference>
<dbReference type="PROSITE" id="PS50088">
    <property type="entry name" value="ANK_REPEAT"/>
    <property type="match status" value="2"/>
</dbReference>
<gene>
    <name evidence="4" type="ORF">NBRC116585_16590</name>
</gene>
<feature type="repeat" description="ANK" evidence="3">
    <location>
        <begin position="36"/>
        <end position="72"/>
    </location>
</feature>
<comment type="caution">
    <text evidence="4">The sequence shown here is derived from an EMBL/GenBank/DDBJ whole genome shotgun (WGS) entry which is preliminary data.</text>
</comment>
<dbReference type="InterPro" id="IPR002110">
    <property type="entry name" value="Ankyrin_rpt"/>
</dbReference>
<evidence type="ECO:0000256" key="1">
    <source>
        <dbReference type="ARBA" id="ARBA00022737"/>
    </source>
</evidence>
<proteinExistence type="predicted"/>
<keyword evidence="2 3" id="KW-0040">ANK repeat</keyword>
<evidence type="ECO:0008006" key="6">
    <source>
        <dbReference type="Google" id="ProtNLM"/>
    </source>
</evidence>
<dbReference type="PROSITE" id="PS50297">
    <property type="entry name" value="ANK_REP_REGION"/>
    <property type="match status" value="1"/>
</dbReference>
<dbReference type="Proteomes" id="UP001481413">
    <property type="component" value="Unassembled WGS sequence"/>
</dbReference>
<dbReference type="PANTHER" id="PTHR24171">
    <property type="entry name" value="ANKYRIN REPEAT DOMAIN-CONTAINING PROTEIN 39-RELATED"/>
    <property type="match status" value="1"/>
</dbReference>
<evidence type="ECO:0000256" key="2">
    <source>
        <dbReference type="ARBA" id="ARBA00023043"/>
    </source>
</evidence>
<dbReference type="Gene3D" id="1.25.40.20">
    <property type="entry name" value="Ankyrin repeat-containing domain"/>
    <property type="match status" value="1"/>
</dbReference>
<evidence type="ECO:0000256" key="3">
    <source>
        <dbReference type="PROSITE-ProRule" id="PRU00023"/>
    </source>
</evidence>
<feature type="repeat" description="ANK" evidence="3">
    <location>
        <begin position="3"/>
        <end position="35"/>
    </location>
</feature>
<name>A0ABP9ZZI5_9GAMM</name>
<protein>
    <recommendedName>
        <fullName evidence="6">Ankyrin repeat domain-containing protein</fullName>
    </recommendedName>
</protein>
<evidence type="ECO:0000313" key="4">
    <source>
        <dbReference type="EMBL" id="GAA6145541.1"/>
    </source>
</evidence>
<dbReference type="PANTHER" id="PTHR24171:SF8">
    <property type="entry name" value="BRCA1-ASSOCIATED RING DOMAIN PROTEIN 1"/>
    <property type="match status" value="1"/>
</dbReference>
<dbReference type="Pfam" id="PF12796">
    <property type="entry name" value="Ank_2"/>
    <property type="match status" value="1"/>
</dbReference>
<sequence>MSDKTSELFDAAYSGDIDKVKVCIASGADVNAINSCGDTPLIEAIASENAKSRVTIIKLLIEHGADPDFKGEENCGVLFQAILNKDPEIMEILLHNGAGPNFDLDGESLYERASFDYIYDAFNLKLPLKPAEQDAANEEAWLDFLDRCA</sequence>
<keyword evidence="5" id="KW-1185">Reference proteome</keyword>
<dbReference type="InterPro" id="IPR036770">
    <property type="entry name" value="Ankyrin_rpt-contain_sf"/>
</dbReference>
<organism evidence="4 5">
    <name type="scientific">Thalassolituus maritimus</name>
    <dbReference type="NCBI Taxonomy" id="484498"/>
    <lineage>
        <taxon>Bacteria</taxon>
        <taxon>Pseudomonadati</taxon>
        <taxon>Pseudomonadota</taxon>
        <taxon>Gammaproteobacteria</taxon>
        <taxon>Oceanospirillales</taxon>
        <taxon>Oceanospirillaceae</taxon>
        <taxon>Thalassolituus</taxon>
    </lineage>
</organism>
<dbReference type="SMART" id="SM00248">
    <property type="entry name" value="ANK"/>
    <property type="match status" value="3"/>
</dbReference>
<reference evidence="4 5" key="1">
    <citation type="submission" date="2024-04" db="EMBL/GenBank/DDBJ databases">
        <title>Draft genome sequence of Thalassolituus maritimus NBRC 116585.</title>
        <authorList>
            <person name="Miyakawa T."/>
            <person name="Kusuya Y."/>
            <person name="Miura T."/>
        </authorList>
    </citation>
    <scope>NUCLEOTIDE SEQUENCE [LARGE SCALE GENOMIC DNA]</scope>
    <source>
        <strain evidence="4 5">5NW40-0001</strain>
    </source>
</reference>
<dbReference type="SUPFAM" id="SSF48403">
    <property type="entry name" value="Ankyrin repeat"/>
    <property type="match status" value="1"/>
</dbReference>